<protein>
    <submittedName>
        <fullName evidence="2 3">Phytanoyl-CoA dioxygenase</fullName>
    </submittedName>
</protein>
<dbReference type="RefSeq" id="WP_071483346.1">
    <property type="nucleotide sequence ID" value="NZ_FNTS01000002.1"/>
</dbReference>
<organism evidence="2 4">
    <name type="scientific">Pseudomonas costantinii</name>
    <dbReference type="NCBI Taxonomy" id="168469"/>
    <lineage>
        <taxon>Bacteria</taxon>
        <taxon>Pseudomonadati</taxon>
        <taxon>Pseudomonadota</taxon>
        <taxon>Gammaproteobacteria</taxon>
        <taxon>Pseudomonadales</taxon>
        <taxon>Pseudomonadaceae</taxon>
        <taxon>Pseudomonas</taxon>
    </lineage>
</organism>
<comment type="cofactor">
    <cofactor evidence="1">
        <name>Fe(2+)</name>
        <dbReference type="ChEBI" id="CHEBI:29033"/>
    </cofactor>
</comment>
<dbReference type="EMBL" id="MDDR01000009">
    <property type="protein sequence ID" value="OIN54010.1"/>
    <property type="molecule type" value="Genomic_DNA"/>
</dbReference>
<sequence length="252" mass="28932">MLLDQAGIDHFQRYGWLHVPGFFSGESMDELRQWVDQLASWPEQPGRHMVYSEPDLRVPSSRMVQRIEYFCEEHSGFDALLNRDKLAISVAQLMGEPVALFKEKINFKHPGGAGFEAHQDQQAGWSKYAPLFVSVMVSIDHATPLNGCLEIEQGNEGRLRTLIGEEWQPLDDTHPTCRYVAVPTAPGCAIFFDSYVAHRSMANLSAESRRMLYATYNRRSDGDHRALYFQEKRQNFPPDCEREPGKTYKFRV</sequence>
<reference evidence="2 4" key="1">
    <citation type="submission" date="2016-08" db="EMBL/GenBank/DDBJ databases">
        <title>Draft genome sequence of Pseudomonas costantinii LMG 22119, type strain isolated from cultivated mushroom (Agaricus bisporus) sporophores.</title>
        <authorList>
            <person name="Tambong J.T."/>
        </authorList>
    </citation>
    <scope>NUCLEOTIDE SEQUENCE [LARGE SCALE GENOMIC DNA]</scope>
    <source>
        <strain evidence="2 4">LMG 22119</strain>
    </source>
</reference>
<evidence type="ECO:0000256" key="1">
    <source>
        <dbReference type="ARBA" id="ARBA00001954"/>
    </source>
</evidence>
<gene>
    <name evidence="2" type="ORF">BFL40_07425</name>
    <name evidence="3" type="ORF">SAMN04515675_0113</name>
</gene>
<dbReference type="InterPro" id="IPR008775">
    <property type="entry name" value="Phytyl_CoA_dOase-like"/>
</dbReference>
<dbReference type="GO" id="GO:0005506">
    <property type="term" value="F:iron ion binding"/>
    <property type="evidence" value="ECO:0007669"/>
    <property type="project" value="UniProtKB-ARBA"/>
</dbReference>
<dbReference type="Proteomes" id="UP000181661">
    <property type="component" value="Unassembled WGS sequence"/>
</dbReference>
<evidence type="ECO:0000313" key="3">
    <source>
        <dbReference type="EMBL" id="SED16926.1"/>
    </source>
</evidence>
<keyword evidence="2" id="KW-0223">Dioxygenase</keyword>
<dbReference type="EMBL" id="FNTS01000002">
    <property type="protein sequence ID" value="SED16926.1"/>
    <property type="molecule type" value="Genomic_DNA"/>
</dbReference>
<evidence type="ECO:0000313" key="4">
    <source>
        <dbReference type="Proteomes" id="UP000181661"/>
    </source>
</evidence>
<dbReference type="GO" id="GO:0016706">
    <property type="term" value="F:2-oxoglutarate-dependent dioxygenase activity"/>
    <property type="evidence" value="ECO:0007669"/>
    <property type="project" value="UniProtKB-ARBA"/>
</dbReference>
<dbReference type="PANTHER" id="PTHR20883">
    <property type="entry name" value="PHYTANOYL-COA DIOXYGENASE DOMAIN CONTAINING 1"/>
    <property type="match status" value="1"/>
</dbReference>
<dbReference type="SUPFAM" id="SSF51197">
    <property type="entry name" value="Clavaminate synthase-like"/>
    <property type="match status" value="1"/>
</dbReference>
<accession>A0A1S2V6D1</accession>
<dbReference type="PANTHER" id="PTHR20883:SF48">
    <property type="entry name" value="ECTOINE DIOXYGENASE"/>
    <property type="match status" value="1"/>
</dbReference>
<dbReference type="Gene3D" id="2.60.120.620">
    <property type="entry name" value="q2cbj1_9rhob like domain"/>
    <property type="match status" value="1"/>
</dbReference>
<proteinExistence type="predicted"/>
<dbReference type="Proteomes" id="UP000182179">
    <property type="component" value="Unassembled WGS sequence"/>
</dbReference>
<dbReference type="AlphaFoldDB" id="A0A1S2V6D1"/>
<keyword evidence="2" id="KW-0560">Oxidoreductase</keyword>
<keyword evidence="5" id="KW-1185">Reference proteome</keyword>
<dbReference type="Pfam" id="PF05721">
    <property type="entry name" value="PhyH"/>
    <property type="match status" value="1"/>
</dbReference>
<evidence type="ECO:0000313" key="5">
    <source>
        <dbReference type="Proteomes" id="UP000182179"/>
    </source>
</evidence>
<dbReference type="OrthoDB" id="9791262at2"/>
<reference evidence="3 5" key="2">
    <citation type="submission" date="2016-10" db="EMBL/GenBank/DDBJ databases">
        <authorList>
            <person name="Varghese N."/>
            <person name="Submissions S."/>
        </authorList>
    </citation>
    <scope>NUCLEOTIDE SEQUENCE [LARGE SCALE GENOMIC DNA]</scope>
    <source>
        <strain evidence="3 5">BS2773</strain>
    </source>
</reference>
<name>A0A1S2V6D1_9PSED</name>
<comment type="caution">
    <text evidence="2">The sequence shown here is derived from an EMBL/GenBank/DDBJ whole genome shotgun (WGS) entry which is preliminary data.</text>
</comment>
<evidence type="ECO:0000313" key="2">
    <source>
        <dbReference type="EMBL" id="OIN54010.1"/>
    </source>
</evidence>